<protein>
    <recommendedName>
        <fullName evidence="2">DUF2470 domain-containing protein</fullName>
    </recommendedName>
</protein>
<keyword evidence="4" id="KW-1185">Reference proteome</keyword>
<sequence length="225" mass="25871">MAETSQDEAAKARIIKHLNADHADSLSYYLQYYCCLSPRAARGGILSSISLSAMTLRTRDGKAHTIPFHPPMKAWSETRARSVEMDREARSALNISSIRINEYEPPRKPVHVAVFVTCFFTVVTLATHSLILPGTWVYDVPLRWFPGGPEMFLWLARTIFWPFIAIHIFESWNLDRTRLRKHGVERGTALWWKWITSCCIEGYGCYQRIDATVAKKTKEVERANH</sequence>
<dbReference type="EMBL" id="MZNU01000116">
    <property type="protein sequence ID" value="OWP04262.1"/>
    <property type="molecule type" value="Genomic_DNA"/>
</dbReference>
<keyword evidence="1" id="KW-0812">Transmembrane</keyword>
<dbReference type="AlphaFoldDB" id="A0A218Z950"/>
<feature type="transmembrane region" description="Helical" evidence="1">
    <location>
        <begin position="151"/>
        <end position="172"/>
    </location>
</feature>
<organism evidence="3 4">
    <name type="scientific">Diplocarpon coronariae</name>
    <dbReference type="NCBI Taxonomy" id="2795749"/>
    <lineage>
        <taxon>Eukaryota</taxon>
        <taxon>Fungi</taxon>
        <taxon>Dikarya</taxon>
        <taxon>Ascomycota</taxon>
        <taxon>Pezizomycotina</taxon>
        <taxon>Leotiomycetes</taxon>
        <taxon>Helotiales</taxon>
        <taxon>Drepanopezizaceae</taxon>
        <taxon>Diplocarpon</taxon>
    </lineage>
</organism>
<accession>A0A218Z950</accession>
<comment type="caution">
    <text evidence="3">The sequence shown here is derived from an EMBL/GenBank/DDBJ whole genome shotgun (WGS) entry which is preliminary data.</text>
</comment>
<feature type="domain" description="DUF2470" evidence="2">
    <location>
        <begin position="11"/>
        <end position="85"/>
    </location>
</feature>
<proteinExistence type="predicted"/>
<dbReference type="PANTHER" id="PTHR37783">
    <property type="entry name" value="MEMBRANE PROTEIN, PUTATIVE (AFU_ORTHOLOGUE AFUA_1G04315)-RELATED"/>
    <property type="match status" value="1"/>
</dbReference>
<dbReference type="PANTHER" id="PTHR37783:SF1">
    <property type="entry name" value="MEMBRANE PROTEIN, PUTATIVE (AFU_ORTHOLOGUE AFUA_1G04315)-RELATED"/>
    <property type="match status" value="1"/>
</dbReference>
<dbReference type="Gene3D" id="3.20.180.10">
    <property type="entry name" value="PNP-oxidase-like"/>
    <property type="match status" value="1"/>
</dbReference>
<dbReference type="Pfam" id="PF10615">
    <property type="entry name" value="DUF2470"/>
    <property type="match status" value="1"/>
</dbReference>
<gene>
    <name evidence="3" type="ORF">B2J93_9330</name>
</gene>
<dbReference type="Proteomes" id="UP000242519">
    <property type="component" value="Unassembled WGS sequence"/>
</dbReference>
<evidence type="ECO:0000256" key="1">
    <source>
        <dbReference type="SAM" id="Phobius"/>
    </source>
</evidence>
<feature type="transmembrane region" description="Helical" evidence="1">
    <location>
        <begin position="110"/>
        <end position="131"/>
    </location>
</feature>
<evidence type="ECO:0000259" key="2">
    <source>
        <dbReference type="Pfam" id="PF10615"/>
    </source>
</evidence>
<keyword evidence="1" id="KW-0472">Membrane</keyword>
<dbReference type="InterPro" id="IPR037119">
    <property type="entry name" value="Haem_oxidase_HugZ-like_sf"/>
</dbReference>
<dbReference type="InterPro" id="IPR019595">
    <property type="entry name" value="DUF2470"/>
</dbReference>
<reference evidence="3 4" key="1">
    <citation type="submission" date="2017-04" db="EMBL/GenBank/DDBJ databases">
        <title>Draft genome sequence of Marssonina coronaria NL1: causal agent of apple blotch.</title>
        <authorList>
            <person name="Cheng Q."/>
        </authorList>
    </citation>
    <scope>NUCLEOTIDE SEQUENCE [LARGE SCALE GENOMIC DNA]</scope>
    <source>
        <strain evidence="3 4">NL1</strain>
    </source>
</reference>
<dbReference type="InParanoid" id="A0A218Z950"/>
<evidence type="ECO:0000313" key="4">
    <source>
        <dbReference type="Proteomes" id="UP000242519"/>
    </source>
</evidence>
<dbReference type="OrthoDB" id="5553410at2759"/>
<evidence type="ECO:0000313" key="3">
    <source>
        <dbReference type="EMBL" id="OWP04262.1"/>
    </source>
</evidence>
<keyword evidence="1" id="KW-1133">Transmembrane helix</keyword>
<name>A0A218Z950_9HELO</name>